<dbReference type="SUPFAM" id="SSF56112">
    <property type="entry name" value="Protein kinase-like (PK-like)"/>
    <property type="match status" value="1"/>
</dbReference>
<feature type="domain" description="Protein kinase" evidence="5">
    <location>
        <begin position="1"/>
        <end position="298"/>
    </location>
</feature>
<dbReference type="InterPro" id="IPR051681">
    <property type="entry name" value="Ser/Thr_Kinases-Pseudokinases"/>
</dbReference>
<sequence length="338" mass="39415">MDPGSGRPEVLNYQVDIPSPNLPTYYRNERNEVLYVDPRSRAQPREADIWGKMTKTNSINILPFRGWGLDKNNYITRMYSDFGSFGDFDKYVFDMNTKPELLVPEPLIYYFAWCILNACIFMEFGPESHEGTWTPIVHRDIKPQNIILTEAKDGIAEQFGWPTFQLIDWGGACEPSDPMFDNPRDFTTTGTFGFRAPEGYRFYGPEIYREKITPKADIYSLGVMLWRLMNPQDHPWGPRLGHERLHGGHQEEHVSELRWSHRPYSDLLKLNVLRCLRFWPDSRPTARALKCQVEAELLKYAEKGYWRSPGDLAWPFARLKYPRFHVGGSIDAEFFAAR</sequence>
<dbReference type="EMBL" id="MU007089">
    <property type="protein sequence ID" value="KAF2422634.1"/>
    <property type="molecule type" value="Genomic_DNA"/>
</dbReference>
<evidence type="ECO:0000313" key="6">
    <source>
        <dbReference type="EMBL" id="KAF2422634.1"/>
    </source>
</evidence>
<dbReference type="PANTHER" id="PTHR44329:SF288">
    <property type="entry name" value="MITOGEN-ACTIVATED PROTEIN KINASE KINASE KINASE 20"/>
    <property type="match status" value="1"/>
</dbReference>
<dbReference type="Pfam" id="PF00069">
    <property type="entry name" value="Pkinase"/>
    <property type="match status" value="1"/>
</dbReference>
<evidence type="ECO:0000256" key="3">
    <source>
        <dbReference type="ARBA" id="ARBA00022777"/>
    </source>
</evidence>
<keyword evidence="7" id="KW-1185">Reference proteome</keyword>
<dbReference type="Proteomes" id="UP000800235">
    <property type="component" value="Unassembled WGS sequence"/>
</dbReference>
<proteinExistence type="predicted"/>
<dbReference type="AlphaFoldDB" id="A0A9P4NIA1"/>
<comment type="caution">
    <text evidence="6">The sequence shown here is derived from an EMBL/GenBank/DDBJ whole genome shotgun (WGS) entry which is preliminary data.</text>
</comment>
<keyword evidence="4" id="KW-0067">ATP-binding</keyword>
<dbReference type="PROSITE" id="PS50011">
    <property type="entry name" value="PROTEIN_KINASE_DOM"/>
    <property type="match status" value="1"/>
</dbReference>
<name>A0A9P4NIA1_9PEZI</name>
<dbReference type="InterPro" id="IPR011009">
    <property type="entry name" value="Kinase-like_dom_sf"/>
</dbReference>
<evidence type="ECO:0000259" key="5">
    <source>
        <dbReference type="PROSITE" id="PS50011"/>
    </source>
</evidence>
<evidence type="ECO:0000313" key="7">
    <source>
        <dbReference type="Proteomes" id="UP000800235"/>
    </source>
</evidence>
<dbReference type="PROSITE" id="PS00108">
    <property type="entry name" value="PROTEIN_KINASE_ST"/>
    <property type="match status" value="1"/>
</dbReference>
<dbReference type="GO" id="GO:0004674">
    <property type="term" value="F:protein serine/threonine kinase activity"/>
    <property type="evidence" value="ECO:0007669"/>
    <property type="project" value="TreeGrafter"/>
</dbReference>
<evidence type="ECO:0000256" key="1">
    <source>
        <dbReference type="ARBA" id="ARBA00022679"/>
    </source>
</evidence>
<dbReference type="GO" id="GO:0005524">
    <property type="term" value="F:ATP binding"/>
    <property type="evidence" value="ECO:0007669"/>
    <property type="project" value="UniProtKB-KW"/>
</dbReference>
<gene>
    <name evidence="6" type="ORF">EJ08DRAFT_682624</name>
</gene>
<keyword evidence="1" id="KW-0808">Transferase</keyword>
<organism evidence="6 7">
    <name type="scientific">Tothia fuscella</name>
    <dbReference type="NCBI Taxonomy" id="1048955"/>
    <lineage>
        <taxon>Eukaryota</taxon>
        <taxon>Fungi</taxon>
        <taxon>Dikarya</taxon>
        <taxon>Ascomycota</taxon>
        <taxon>Pezizomycotina</taxon>
        <taxon>Dothideomycetes</taxon>
        <taxon>Pleosporomycetidae</taxon>
        <taxon>Venturiales</taxon>
        <taxon>Cylindrosympodiaceae</taxon>
        <taxon>Tothia</taxon>
    </lineage>
</organism>
<keyword evidence="2" id="KW-0547">Nucleotide-binding</keyword>
<dbReference type="SMART" id="SM00220">
    <property type="entry name" value="S_TKc"/>
    <property type="match status" value="1"/>
</dbReference>
<keyword evidence="3 6" id="KW-0418">Kinase</keyword>
<reference evidence="6" key="1">
    <citation type="journal article" date="2020" name="Stud. Mycol.">
        <title>101 Dothideomycetes genomes: a test case for predicting lifestyles and emergence of pathogens.</title>
        <authorList>
            <person name="Haridas S."/>
            <person name="Albert R."/>
            <person name="Binder M."/>
            <person name="Bloem J."/>
            <person name="Labutti K."/>
            <person name="Salamov A."/>
            <person name="Andreopoulos B."/>
            <person name="Baker S."/>
            <person name="Barry K."/>
            <person name="Bills G."/>
            <person name="Bluhm B."/>
            <person name="Cannon C."/>
            <person name="Castanera R."/>
            <person name="Culley D."/>
            <person name="Daum C."/>
            <person name="Ezra D."/>
            <person name="Gonzalez J."/>
            <person name="Henrissat B."/>
            <person name="Kuo A."/>
            <person name="Liang C."/>
            <person name="Lipzen A."/>
            <person name="Lutzoni F."/>
            <person name="Magnuson J."/>
            <person name="Mondo S."/>
            <person name="Nolan M."/>
            <person name="Ohm R."/>
            <person name="Pangilinan J."/>
            <person name="Park H.-J."/>
            <person name="Ramirez L."/>
            <person name="Alfaro M."/>
            <person name="Sun H."/>
            <person name="Tritt A."/>
            <person name="Yoshinaga Y."/>
            <person name="Zwiers L.-H."/>
            <person name="Turgeon B."/>
            <person name="Goodwin S."/>
            <person name="Spatafora J."/>
            <person name="Crous P."/>
            <person name="Grigoriev I."/>
        </authorList>
    </citation>
    <scope>NUCLEOTIDE SEQUENCE</scope>
    <source>
        <strain evidence="6">CBS 130266</strain>
    </source>
</reference>
<evidence type="ECO:0000256" key="2">
    <source>
        <dbReference type="ARBA" id="ARBA00022741"/>
    </source>
</evidence>
<dbReference type="Gene3D" id="1.10.510.10">
    <property type="entry name" value="Transferase(Phosphotransferase) domain 1"/>
    <property type="match status" value="1"/>
</dbReference>
<dbReference type="PANTHER" id="PTHR44329">
    <property type="entry name" value="SERINE/THREONINE-PROTEIN KINASE TNNI3K-RELATED"/>
    <property type="match status" value="1"/>
</dbReference>
<dbReference type="InterPro" id="IPR008271">
    <property type="entry name" value="Ser/Thr_kinase_AS"/>
</dbReference>
<protein>
    <submittedName>
        <fullName evidence="6">Kinase-like protein</fullName>
    </submittedName>
</protein>
<accession>A0A9P4NIA1</accession>
<dbReference type="InterPro" id="IPR000719">
    <property type="entry name" value="Prot_kinase_dom"/>
</dbReference>
<evidence type="ECO:0000256" key="4">
    <source>
        <dbReference type="ARBA" id="ARBA00022840"/>
    </source>
</evidence>
<dbReference type="OrthoDB" id="310217at2759"/>